<evidence type="ECO:0000259" key="7">
    <source>
        <dbReference type="PROSITE" id="PS50885"/>
    </source>
</evidence>
<evidence type="ECO:0000256" key="6">
    <source>
        <dbReference type="SAM" id="Phobius"/>
    </source>
</evidence>
<dbReference type="Pfam" id="PF02518">
    <property type="entry name" value="HATPase_c"/>
    <property type="match status" value="1"/>
</dbReference>
<dbReference type="PROSITE" id="PS50885">
    <property type="entry name" value="HAMP"/>
    <property type="match status" value="1"/>
</dbReference>
<accession>A0A839JX95</accession>
<dbReference type="Pfam" id="PF06580">
    <property type="entry name" value="His_kinase"/>
    <property type="match status" value="1"/>
</dbReference>
<dbReference type="CDD" id="cd06225">
    <property type="entry name" value="HAMP"/>
    <property type="match status" value="1"/>
</dbReference>
<keyword evidence="2" id="KW-0597">Phosphoprotein</keyword>
<dbReference type="Gene3D" id="3.30.565.10">
    <property type="entry name" value="Histidine kinase-like ATPase, C-terminal domain"/>
    <property type="match status" value="1"/>
</dbReference>
<protein>
    <submittedName>
        <fullName evidence="8">Sensor histidine kinase</fullName>
    </submittedName>
</protein>
<feature type="transmembrane region" description="Helical" evidence="6">
    <location>
        <begin position="21"/>
        <end position="41"/>
    </location>
</feature>
<evidence type="ECO:0000256" key="5">
    <source>
        <dbReference type="SAM" id="Coils"/>
    </source>
</evidence>
<keyword evidence="6" id="KW-0812">Transmembrane</keyword>
<dbReference type="InterPro" id="IPR050640">
    <property type="entry name" value="Bact_2-comp_sensor_kinase"/>
</dbReference>
<name>A0A839JX95_9FIRM</name>
<dbReference type="InterPro" id="IPR003594">
    <property type="entry name" value="HATPase_dom"/>
</dbReference>
<dbReference type="PANTHER" id="PTHR34220:SF7">
    <property type="entry name" value="SENSOR HISTIDINE KINASE YPDA"/>
    <property type="match status" value="1"/>
</dbReference>
<dbReference type="SUPFAM" id="SSF55874">
    <property type="entry name" value="ATPase domain of HSP90 chaperone/DNA topoisomerase II/histidine kinase"/>
    <property type="match status" value="1"/>
</dbReference>
<dbReference type="SUPFAM" id="SSF158472">
    <property type="entry name" value="HAMP domain-like"/>
    <property type="match status" value="1"/>
</dbReference>
<dbReference type="InterPro" id="IPR010559">
    <property type="entry name" value="Sig_transdc_His_kin_internal"/>
</dbReference>
<comment type="caution">
    <text evidence="8">The sequence shown here is derived from an EMBL/GenBank/DDBJ whole genome shotgun (WGS) entry which is preliminary data.</text>
</comment>
<dbReference type="GO" id="GO:0000155">
    <property type="term" value="F:phosphorelay sensor kinase activity"/>
    <property type="evidence" value="ECO:0007669"/>
    <property type="project" value="InterPro"/>
</dbReference>
<keyword evidence="3" id="KW-0808">Transferase</keyword>
<dbReference type="InterPro" id="IPR003660">
    <property type="entry name" value="HAMP_dom"/>
</dbReference>
<reference evidence="8 9" key="1">
    <citation type="submission" date="2020-07" db="EMBL/GenBank/DDBJ databases">
        <title>Characterization and genome sequencing of isolate MD1, a novel member within the family Lachnospiraceae.</title>
        <authorList>
            <person name="Rettenmaier R."/>
            <person name="Di Bello L."/>
            <person name="Zinser C."/>
            <person name="Scheitz K."/>
            <person name="Liebl W."/>
            <person name="Zverlov V."/>
        </authorList>
    </citation>
    <scope>NUCLEOTIDE SEQUENCE [LARGE SCALE GENOMIC DNA]</scope>
    <source>
        <strain evidence="8 9">MD1</strain>
    </source>
</reference>
<organism evidence="8 9">
    <name type="scientific">Variimorphobacter saccharofermentans</name>
    <dbReference type="NCBI Taxonomy" id="2755051"/>
    <lineage>
        <taxon>Bacteria</taxon>
        <taxon>Bacillati</taxon>
        <taxon>Bacillota</taxon>
        <taxon>Clostridia</taxon>
        <taxon>Lachnospirales</taxon>
        <taxon>Lachnospiraceae</taxon>
        <taxon>Variimorphobacter</taxon>
    </lineage>
</organism>
<dbReference type="PANTHER" id="PTHR34220">
    <property type="entry name" value="SENSOR HISTIDINE KINASE YPDA"/>
    <property type="match status" value="1"/>
</dbReference>
<dbReference type="SMART" id="SM00304">
    <property type="entry name" value="HAMP"/>
    <property type="match status" value="1"/>
</dbReference>
<keyword evidence="9" id="KW-1185">Reference proteome</keyword>
<evidence type="ECO:0000313" key="8">
    <source>
        <dbReference type="EMBL" id="MBB2182060.1"/>
    </source>
</evidence>
<dbReference type="Gene3D" id="6.10.340.10">
    <property type="match status" value="1"/>
</dbReference>
<keyword evidence="6" id="KW-1133">Transmembrane helix</keyword>
<keyword evidence="6" id="KW-0472">Membrane</keyword>
<dbReference type="AlphaFoldDB" id="A0A839JX95"/>
<dbReference type="EMBL" id="JACEGA010000001">
    <property type="protein sequence ID" value="MBB2182060.1"/>
    <property type="molecule type" value="Genomic_DNA"/>
</dbReference>
<evidence type="ECO:0000256" key="4">
    <source>
        <dbReference type="ARBA" id="ARBA00022777"/>
    </source>
</evidence>
<feature type="transmembrane region" description="Helical" evidence="6">
    <location>
        <begin position="189"/>
        <end position="211"/>
    </location>
</feature>
<dbReference type="RefSeq" id="WP_228351793.1">
    <property type="nucleotide sequence ID" value="NZ_JACEGA010000001.1"/>
</dbReference>
<keyword evidence="5" id="KW-0175">Coiled coil</keyword>
<feature type="domain" description="HAMP" evidence="7">
    <location>
        <begin position="213"/>
        <end position="265"/>
    </location>
</feature>
<comment type="subcellular location">
    <subcellularLocation>
        <location evidence="1">Membrane</location>
    </subcellularLocation>
</comment>
<dbReference type="Pfam" id="PF00672">
    <property type="entry name" value="HAMP"/>
    <property type="match status" value="1"/>
</dbReference>
<keyword evidence="4 8" id="KW-0418">Kinase</keyword>
<evidence type="ECO:0000256" key="2">
    <source>
        <dbReference type="ARBA" id="ARBA00022553"/>
    </source>
</evidence>
<dbReference type="Proteomes" id="UP000574276">
    <property type="component" value="Unassembled WGS sequence"/>
</dbReference>
<evidence type="ECO:0000256" key="1">
    <source>
        <dbReference type="ARBA" id="ARBA00004370"/>
    </source>
</evidence>
<proteinExistence type="predicted"/>
<sequence>MLKKGIKKIYLDSSLAAKIRLSYFIMVIPILIFIAIWLIYFSEYNKQYDKLIYNTSAASAFSIDFKKEFDDKVYLYIIGSRSYEEANLLSDIENAKSVIDNIKDIKDTKNSMPRIALIEKYLSNLRKYVEIIRTNVEKGNMYDKNMEIWENDVQVVTSLIQETILEYLYYETKEIETYRNEMNRVFGQMIKGSILLIFFLMVITFVISFAIPRSITKPIRYLGRITEQVSQGDLTIRSKIENGAEVKILSDSLNQMIQRISDLFETVKIEQKNLREAELELLQIQINPHFLYNTLDTIIWLAEAGKHKEVVSTVGALSDFFRSSLNQGKDIITIEEETIHFTCYLKIQQVRYQDILDYEINIPQSLGKYLIPKITLQPLIENALYHGIKNKRGKGKIVISGREEEDKCVLIVEDNGIGMTEDRLQQVIECMNGNGLTKNDFYGLYNVNERIQLKFGENYGIRLHSIFGEGTRVEVCLPKRSI</sequence>
<dbReference type="SMART" id="SM00387">
    <property type="entry name" value="HATPase_c"/>
    <property type="match status" value="1"/>
</dbReference>
<evidence type="ECO:0000313" key="9">
    <source>
        <dbReference type="Proteomes" id="UP000574276"/>
    </source>
</evidence>
<feature type="coiled-coil region" evidence="5">
    <location>
        <begin position="260"/>
        <end position="287"/>
    </location>
</feature>
<evidence type="ECO:0000256" key="3">
    <source>
        <dbReference type="ARBA" id="ARBA00022679"/>
    </source>
</evidence>
<dbReference type="InterPro" id="IPR036890">
    <property type="entry name" value="HATPase_C_sf"/>
</dbReference>
<gene>
    <name evidence="8" type="ORF">H0486_04130</name>
</gene>
<dbReference type="GO" id="GO:0016020">
    <property type="term" value="C:membrane"/>
    <property type="evidence" value="ECO:0007669"/>
    <property type="project" value="UniProtKB-SubCell"/>
</dbReference>